<evidence type="ECO:0000313" key="2">
    <source>
        <dbReference type="EMBL" id="QNX08973.1"/>
    </source>
</evidence>
<dbReference type="InterPro" id="IPR053521">
    <property type="entry name" value="McjB-like"/>
</dbReference>
<proteinExistence type="predicted"/>
<dbReference type="EMBL" id="CP061565">
    <property type="protein sequence ID" value="QNX08973.1"/>
    <property type="molecule type" value="Genomic_DNA"/>
</dbReference>
<name>A0A7H2TB35_9GAMM</name>
<dbReference type="AlphaFoldDB" id="A0A7H2TB35"/>
<reference evidence="3" key="1">
    <citation type="submission" date="2020-09" db="EMBL/GenBank/DDBJ databases">
        <title>Clinical and molecular characterization of Acinetobacter seifertii in Taiwan.</title>
        <authorList>
            <person name="Li L.-H."/>
            <person name="Yang Y.-S."/>
            <person name="Sun J.-R."/>
            <person name="Huang T.-W."/>
            <person name="Huang W.-C."/>
            <person name="Wang Y.-C."/>
            <person name="Kuo T.-H."/>
            <person name="Kuo S.-C."/>
            <person name="Chen T.-L."/>
        </authorList>
    </citation>
    <scope>NUCLEOTIDE SEQUENCE [LARGE SCALE GENOMIC DNA]</scope>
    <source>
        <strain evidence="3">AS72</strain>
    </source>
</reference>
<sequence length="219" mass="25628">MIRNDYYAINLDGEIVILDLRSNCFHFLDKEQTVAMDNYVNGSSTFDSKLDDYTFLFDKSLKSSNIIKYDDIEGIDNYSWSDVSHFINKDVQDINIKDKIFIVIIYFILFTGKDYFFKQKINLLKFLKKNTKVVNNNLDYVNSAANFIHHISSRLPFNLKCLENSLILAYFLTFKKYNFNLKIGVQKYDFLSHAWIEVDDIVVSDMPDLSKKLAIILAI</sequence>
<reference evidence="2 3" key="2">
    <citation type="submission" date="2020-09" db="EMBL/GenBank/DDBJ databases">
        <authorList>
            <person name="Chen F.-J."/>
            <person name="Lee Y.-T."/>
        </authorList>
    </citation>
    <scope>NUCLEOTIDE SEQUENCE [LARGE SCALE GENOMIC DNA]</scope>
    <source>
        <strain evidence="2 3">AS72</strain>
    </source>
</reference>
<dbReference type="InterPro" id="IPR032708">
    <property type="entry name" value="McjB_C"/>
</dbReference>
<evidence type="ECO:0000313" key="3">
    <source>
        <dbReference type="Proteomes" id="UP000516745"/>
    </source>
</evidence>
<protein>
    <submittedName>
        <fullName evidence="2">Lasso peptide biosynthesis B2 protein</fullName>
    </submittedName>
</protein>
<dbReference type="Proteomes" id="UP000516745">
    <property type="component" value="Chromosome"/>
</dbReference>
<dbReference type="NCBIfam" id="NF033537">
    <property type="entry name" value="lasso_biosyn_B2"/>
    <property type="match status" value="1"/>
</dbReference>
<accession>A0A7H2TB35</accession>
<feature type="domain" description="Microcin J25-processing protein McjB C-terminal" evidence="1">
    <location>
        <begin position="135"/>
        <end position="217"/>
    </location>
</feature>
<gene>
    <name evidence="2" type="ORF">IC795_01110</name>
</gene>
<organism evidence="2 3">
    <name type="scientific">Acinetobacter seifertii</name>
    <dbReference type="NCBI Taxonomy" id="1530123"/>
    <lineage>
        <taxon>Bacteria</taxon>
        <taxon>Pseudomonadati</taxon>
        <taxon>Pseudomonadota</taxon>
        <taxon>Gammaproteobacteria</taxon>
        <taxon>Moraxellales</taxon>
        <taxon>Moraxellaceae</taxon>
        <taxon>Acinetobacter</taxon>
        <taxon>Acinetobacter calcoaceticus/baumannii complex</taxon>
    </lineage>
</organism>
<dbReference type="Pfam" id="PF13471">
    <property type="entry name" value="Transglut_core3"/>
    <property type="match status" value="1"/>
</dbReference>
<evidence type="ECO:0000259" key="1">
    <source>
        <dbReference type="Pfam" id="PF13471"/>
    </source>
</evidence>